<keyword evidence="3" id="KW-1185">Reference proteome</keyword>
<dbReference type="Proteomes" id="UP001153269">
    <property type="component" value="Unassembled WGS sequence"/>
</dbReference>
<dbReference type="AlphaFoldDB" id="A0A9N7Z2D8"/>
<reference evidence="2" key="1">
    <citation type="submission" date="2020-03" db="EMBL/GenBank/DDBJ databases">
        <authorList>
            <person name="Weist P."/>
        </authorList>
    </citation>
    <scope>NUCLEOTIDE SEQUENCE</scope>
</reference>
<organism evidence="2 3">
    <name type="scientific">Pleuronectes platessa</name>
    <name type="common">European plaice</name>
    <dbReference type="NCBI Taxonomy" id="8262"/>
    <lineage>
        <taxon>Eukaryota</taxon>
        <taxon>Metazoa</taxon>
        <taxon>Chordata</taxon>
        <taxon>Craniata</taxon>
        <taxon>Vertebrata</taxon>
        <taxon>Euteleostomi</taxon>
        <taxon>Actinopterygii</taxon>
        <taxon>Neopterygii</taxon>
        <taxon>Teleostei</taxon>
        <taxon>Neoteleostei</taxon>
        <taxon>Acanthomorphata</taxon>
        <taxon>Carangaria</taxon>
        <taxon>Pleuronectiformes</taxon>
        <taxon>Pleuronectoidei</taxon>
        <taxon>Pleuronectidae</taxon>
        <taxon>Pleuronectes</taxon>
    </lineage>
</organism>
<accession>A0A9N7Z2D8</accession>
<name>A0A9N7Z2D8_PLEPL</name>
<evidence type="ECO:0000313" key="3">
    <source>
        <dbReference type="Proteomes" id="UP001153269"/>
    </source>
</evidence>
<sequence>MHDAPRSASGRSRLNSFSTAAVNSAMRRRDRLWGSAAAGSEALCDGARGQYDRPSRRKTPFICDHIISKQNRSHFSTPALQPHHNNYRTPCSGWIEPSPRTTHRGISPTSRVSIKQGAEKKD</sequence>
<feature type="region of interest" description="Disordered" evidence="1">
    <location>
        <begin position="1"/>
        <end position="58"/>
    </location>
</feature>
<comment type="caution">
    <text evidence="2">The sequence shown here is derived from an EMBL/GenBank/DDBJ whole genome shotgun (WGS) entry which is preliminary data.</text>
</comment>
<dbReference type="EMBL" id="CADEAL010003914">
    <property type="protein sequence ID" value="CAB1446356.1"/>
    <property type="molecule type" value="Genomic_DNA"/>
</dbReference>
<proteinExistence type="predicted"/>
<feature type="region of interest" description="Disordered" evidence="1">
    <location>
        <begin position="90"/>
        <end position="122"/>
    </location>
</feature>
<gene>
    <name evidence="2" type="ORF">PLEPLA_LOCUS34084</name>
</gene>
<feature type="compositionally biased region" description="Polar residues" evidence="1">
    <location>
        <begin position="9"/>
        <end position="22"/>
    </location>
</feature>
<evidence type="ECO:0000313" key="2">
    <source>
        <dbReference type="EMBL" id="CAB1446356.1"/>
    </source>
</evidence>
<protein>
    <submittedName>
        <fullName evidence="2">Uncharacterized protein</fullName>
    </submittedName>
</protein>
<evidence type="ECO:0000256" key="1">
    <source>
        <dbReference type="SAM" id="MobiDB-lite"/>
    </source>
</evidence>